<dbReference type="InterPro" id="IPR035985">
    <property type="entry name" value="Ubiquitin-activating_enz"/>
</dbReference>
<dbReference type="SUPFAM" id="SSF69572">
    <property type="entry name" value="Activating enzymes of the ubiquitin-like proteins"/>
    <property type="match status" value="1"/>
</dbReference>
<dbReference type="EMBL" id="UOFB01000094">
    <property type="protein sequence ID" value="VAW45609.1"/>
    <property type="molecule type" value="Genomic_DNA"/>
</dbReference>
<organism evidence="1">
    <name type="scientific">hydrothermal vent metagenome</name>
    <dbReference type="NCBI Taxonomy" id="652676"/>
    <lineage>
        <taxon>unclassified sequences</taxon>
        <taxon>metagenomes</taxon>
        <taxon>ecological metagenomes</taxon>
    </lineage>
</organism>
<accession>A0A3B0W8G0</accession>
<reference evidence="1" key="1">
    <citation type="submission" date="2018-06" db="EMBL/GenBank/DDBJ databases">
        <authorList>
            <person name="Zhirakovskaya E."/>
        </authorList>
    </citation>
    <scope>NUCLEOTIDE SEQUENCE</scope>
</reference>
<dbReference type="GO" id="GO:0008641">
    <property type="term" value="F:ubiquitin-like modifier activating enzyme activity"/>
    <property type="evidence" value="ECO:0007669"/>
    <property type="project" value="InterPro"/>
</dbReference>
<proteinExistence type="predicted"/>
<evidence type="ECO:0000313" key="1">
    <source>
        <dbReference type="EMBL" id="VAW45609.1"/>
    </source>
</evidence>
<gene>
    <name evidence="1" type="ORF">MNBD_GAMMA04-464</name>
</gene>
<sequence>MIGSMQATEAIKALLALPTLTGKLMILDAYTMMIRTLNLKKDPNCLLCATSDKAKT</sequence>
<protein>
    <recommendedName>
        <fullName evidence="2">Molybdopterin-synthase adenylyltransferase</fullName>
    </recommendedName>
</protein>
<name>A0A3B0W8G0_9ZZZZ</name>
<dbReference type="Gene3D" id="3.40.50.720">
    <property type="entry name" value="NAD(P)-binding Rossmann-like Domain"/>
    <property type="match status" value="1"/>
</dbReference>
<dbReference type="AlphaFoldDB" id="A0A3B0W8G0"/>
<evidence type="ECO:0008006" key="2">
    <source>
        <dbReference type="Google" id="ProtNLM"/>
    </source>
</evidence>